<dbReference type="OrthoDB" id="7806295at2"/>
<accession>D3PXW8</accession>
<dbReference type="GO" id="GO:0047355">
    <property type="term" value="F:CDP-glycerol glycerophosphotransferase activity"/>
    <property type="evidence" value="ECO:0007669"/>
    <property type="project" value="InterPro"/>
</dbReference>
<dbReference type="HOGENOM" id="CLU_465163_0_0_11"/>
<dbReference type="SUPFAM" id="SSF53756">
    <property type="entry name" value="UDP-Glycosyltransferase/glycogen phosphorylase"/>
    <property type="match status" value="1"/>
</dbReference>
<evidence type="ECO:0000256" key="1">
    <source>
        <dbReference type="SAM" id="Phobius"/>
    </source>
</evidence>
<dbReference type="InterPro" id="IPR007554">
    <property type="entry name" value="Glycerophosphate_synth"/>
</dbReference>
<proteinExistence type="predicted"/>
<dbReference type="EMBL" id="CP001778">
    <property type="protein sequence ID" value="ADD45297.1"/>
    <property type="molecule type" value="Genomic_DNA"/>
</dbReference>
<sequence>MAHLARRLIDVAAPNGLPLAAVAAMLLLPTPWPGYLLSLATLGYGCYRYRADGLGQHLIGRILAIAAILIGLAMGSQGRVGYSWAIAGTLLIAIIAFEPRLVTALTVRKLETANLPVNRSGLERWNNPRTAFALITVLSLAFIAASAFGWGQWAVTVACGLAAAGLAAGTVEKWLGRRRRAHSGDNDVLAAVKAHAPRFIVHFAAPEGSEYQLRLWLPYFDRLGDDYLIVLRDREFLPDFAPRTAAPIVVAPSITDLESMLVPTVKAVFYVNQSMHNAQCVRFAHLTHIQLMHGDSDKPASYNPISAMYDRIFVAGQAGIDRYHNHGIDIPTAKFRIVGHPQVAKVTVGPRAKAADTPTVALYAPTWTGLSEDVNFCSLPMARDICAALIARGVTVIVRPHPYTRRNPAAARQLDAVERLLAADAEASGREHKWGKTTSETMSLIDCVNAADVMVTDASGAASDWLYSEKPFAVTDPTGLGEKLAAELPLAKAAYVIRADTANLDEVCAELLDTDSLAADRHKMKAYYLGGFPADAYEEAFFTAARDCYTE</sequence>
<gene>
    <name evidence="2" type="ordered locus">Snas_5667</name>
</gene>
<dbReference type="InterPro" id="IPR043148">
    <property type="entry name" value="TagF_C"/>
</dbReference>
<dbReference type="Proteomes" id="UP000000844">
    <property type="component" value="Chromosome"/>
</dbReference>
<dbReference type="STRING" id="446470.Snas_5667"/>
<feature type="transmembrane region" description="Helical" evidence="1">
    <location>
        <begin position="20"/>
        <end position="46"/>
    </location>
</feature>
<dbReference type="RefSeq" id="WP_013020868.1">
    <property type="nucleotide sequence ID" value="NC_013947.1"/>
</dbReference>
<protein>
    <recommendedName>
        <fullName evidence="4">CDP-glycerol:poly(Glycerophosphate) glycerophosphotransferase</fullName>
    </recommendedName>
</protein>
<evidence type="ECO:0008006" key="4">
    <source>
        <dbReference type="Google" id="ProtNLM"/>
    </source>
</evidence>
<dbReference type="GO" id="GO:0016020">
    <property type="term" value="C:membrane"/>
    <property type="evidence" value="ECO:0007669"/>
    <property type="project" value="InterPro"/>
</dbReference>
<name>D3PXW8_STANL</name>
<feature type="transmembrane region" description="Helical" evidence="1">
    <location>
        <begin position="58"/>
        <end position="76"/>
    </location>
</feature>
<dbReference type="eggNOG" id="COG1887">
    <property type="taxonomic scope" value="Bacteria"/>
</dbReference>
<evidence type="ECO:0000313" key="2">
    <source>
        <dbReference type="EMBL" id="ADD45297.1"/>
    </source>
</evidence>
<keyword evidence="1" id="KW-0472">Membrane</keyword>
<evidence type="ECO:0000313" key="3">
    <source>
        <dbReference type="Proteomes" id="UP000000844"/>
    </source>
</evidence>
<feature type="transmembrane region" description="Helical" evidence="1">
    <location>
        <begin position="82"/>
        <end position="107"/>
    </location>
</feature>
<reference evidence="2 3" key="1">
    <citation type="journal article" date="2009" name="Stand. Genomic Sci.">
        <title>Complete genome sequence of Stackebrandtia nassauensis type strain (LLR-40K-21).</title>
        <authorList>
            <person name="Munk C."/>
            <person name="Lapidus A."/>
            <person name="Copeland A."/>
            <person name="Jando M."/>
            <person name="Mayilraj S."/>
            <person name="Glavina Del Rio T."/>
            <person name="Nolan M."/>
            <person name="Chen F."/>
            <person name="Lucas S."/>
            <person name="Tice H."/>
            <person name="Cheng J.F."/>
            <person name="Han C."/>
            <person name="Detter J.C."/>
            <person name="Bruce D."/>
            <person name="Goodwin L."/>
            <person name="Chain P."/>
            <person name="Pitluck S."/>
            <person name="Goker M."/>
            <person name="Ovchinikova G."/>
            <person name="Pati A."/>
            <person name="Ivanova N."/>
            <person name="Mavromatis K."/>
            <person name="Chen A."/>
            <person name="Palaniappan K."/>
            <person name="Land M."/>
            <person name="Hauser L."/>
            <person name="Chang Y.J."/>
            <person name="Jeffries C.D."/>
            <person name="Bristow J."/>
            <person name="Eisen J.A."/>
            <person name="Markowitz V."/>
            <person name="Hugenholtz P."/>
            <person name="Kyrpides N.C."/>
            <person name="Klenk H.P."/>
        </authorList>
    </citation>
    <scope>NUCLEOTIDE SEQUENCE [LARGE SCALE GENOMIC DNA]</scope>
    <source>
        <strain evidence="3">DSM 44728 / CIP 108903 / NRRL B-16338 / NBRC 102104 / LLR-40K-21</strain>
    </source>
</reference>
<keyword evidence="3" id="KW-1185">Reference proteome</keyword>
<keyword evidence="1" id="KW-0812">Transmembrane</keyword>
<feature type="transmembrane region" description="Helical" evidence="1">
    <location>
        <begin position="128"/>
        <end position="147"/>
    </location>
</feature>
<keyword evidence="1" id="KW-1133">Transmembrane helix</keyword>
<dbReference type="AlphaFoldDB" id="D3PXW8"/>
<dbReference type="Pfam" id="PF04464">
    <property type="entry name" value="Glyphos_transf"/>
    <property type="match status" value="1"/>
</dbReference>
<dbReference type="KEGG" id="sna:Snas_5667"/>
<dbReference type="Gene3D" id="3.40.50.12580">
    <property type="match status" value="1"/>
</dbReference>
<organism evidence="2 3">
    <name type="scientific">Stackebrandtia nassauensis (strain DSM 44728 / CIP 108903 / NRRL B-16338 / NBRC 102104 / LLR-40K-21)</name>
    <dbReference type="NCBI Taxonomy" id="446470"/>
    <lineage>
        <taxon>Bacteria</taxon>
        <taxon>Bacillati</taxon>
        <taxon>Actinomycetota</taxon>
        <taxon>Actinomycetes</taxon>
        <taxon>Glycomycetales</taxon>
        <taxon>Glycomycetaceae</taxon>
        <taxon>Stackebrandtia</taxon>
    </lineage>
</organism>